<sequence>MVFQFLDEIFFYLLNHKLEIQEVKFQVCQYLFFELYLSIALSYQRQVYSSCNYIKTESTILSLSNPQQEINVELESEILNSIENIGYGLWIKYQPFISITDISNVQLMKESSGQSDMSSVSQGQFVYLLQQKETKLNILAFYISISDQTQTITHNVFYSFKQKTDTLVFNFEHEKYEGQWILFYFYFNLEAETTIIGFFSFEQSITTQTQIINDMPALVKEIRHQIGGEYEITNQLGEKLQLNQFLGRLSTVFSSGSVNIYQDLENFLLDCKIETECQGSTYTLSNNYQAFFGQSYSFGTTNELEYPIYVIKGWLKLQPFDKSPLDTVIFRVTINQDYQDDLKIGDKDIYLQYHQNSIPESNGFTISTYSYTFPTSNRYTNTATYVISDFEAQYLELLIKWHYIQYEIGTNNNQGQPIFKIHFPSLINKQRIFQWNNQIKHFTGTKMQYYVGGNKQSTNYLRGHISDMQLITYCTTPIITLSPNCHYSCLTCDGPNSNNCLSCPLNSQRIQSSTQKICACKKKYLDIQNQAVCQQISEIFPYMTEVESELQCDSHGYDVCTEEERECSFGYFNHFYYDYCLQCPGYSSLNTRNVILCSNCLFYPEEFKYELNCYQDTITYKNNEDYSYSTVKKLEKDIEQYDLITNENGDYELFLMQGFLNLYECKNGYFQINDKCISCVKGCQTCQNESICETCYSDYALTLDQSCTHCQGCLDCTILSETIICNKCAIGTYLSSNGSCIPCGQNCSICDSNGICQYCVDPSMYFQTFDGHNCQPCSITNCIYCYQYYFKNGIVYTTLDNNYEILESNQEQFFIGCALCQPNLYYNQVTMTCSQKPPTSQTTDDCTFGIIINSSGDNQCLISSTKSNTSTQNTDCLSISNCQQCIKKYNKTNNFCIVCVDGFYSSILTGQCLKCDSNCKTCAQQSQTYQDYWKWNIKAYYKYVFNQDDSRPFESYDEETFQNNFEVICTSCPLGFILNQLKCIKNCDLGCNKCEIINGIATCIQCQETPYGFLKSRDSNGNCMACPNNCEACLERTDNEIKKINPYFIPNLTNKKYTRKCFEKFNLDSPQDQYFYDQFLKTITVCQKYNKCYHQVIFVQNIYCSQAHFNSIANSLSGETLNAFKMKNIYISDLFKMGYLSTVETQELFWYLNEKVIRKVVFEYTLIQKQGEVCTIPSKSKLNQKIQQNVFAVQTVDLKFIGQFYPTIVIIKDSLTLGNFTAITFKNIKFVLNNSFQVKDLIYFQTKSLEIQDCILTAIKNIDILVALFQLDSSSLNIINLIIENLICDGDIFKLRSSVQLKVHNLNINNSHFLGGAIFRNIGSKLFDTVNIHMKSINISNTTFERSAFMVIGEMSTTFNPNVLIQEVMLNAVTVKQSQWFRILVASEFKLQVKLITLLFQNL</sequence>
<dbReference type="Proteomes" id="UP000692954">
    <property type="component" value="Unassembled WGS sequence"/>
</dbReference>
<gene>
    <name evidence="1" type="ORF">PSON_ATCC_30995.1.T0320010</name>
</gene>
<accession>A0A8S1M1S6</accession>
<evidence type="ECO:0000313" key="2">
    <source>
        <dbReference type="Proteomes" id="UP000692954"/>
    </source>
</evidence>
<dbReference type="InterPro" id="IPR006212">
    <property type="entry name" value="Furin_repeat"/>
</dbReference>
<protein>
    <submittedName>
        <fullName evidence="1">Uncharacterized protein</fullName>
    </submittedName>
</protein>
<reference evidence="1" key="1">
    <citation type="submission" date="2021-01" db="EMBL/GenBank/DDBJ databases">
        <authorList>
            <consortium name="Genoscope - CEA"/>
            <person name="William W."/>
        </authorList>
    </citation>
    <scope>NUCLEOTIDE SEQUENCE</scope>
</reference>
<comment type="caution">
    <text evidence="1">The sequence shown here is derived from an EMBL/GenBank/DDBJ whole genome shotgun (WGS) entry which is preliminary data.</text>
</comment>
<organism evidence="1 2">
    <name type="scientific">Paramecium sonneborni</name>
    <dbReference type="NCBI Taxonomy" id="65129"/>
    <lineage>
        <taxon>Eukaryota</taxon>
        <taxon>Sar</taxon>
        <taxon>Alveolata</taxon>
        <taxon>Ciliophora</taxon>
        <taxon>Intramacronucleata</taxon>
        <taxon>Oligohymenophorea</taxon>
        <taxon>Peniculida</taxon>
        <taxon>Parameciidae</taxon>
        <taxon>Paramecium</taxon>
    </lineage>
</organism>
<name>A0A8S1M1S6_9CILI</name>
<evidence type="ECO:0000313" key="1">
    <source>
        <dbReference type="EMBL" id="CAD8074320.1"/>
    </source>
</evidence>
<dbReference type="OrthoDB" id="326098at2759"/>
<dbReference type="PANTHER" id="PTHR23275">
    <property type="entry name" value="CABRIOLET.-RELATED"/>
    <property type="match status" value="1"/>
</dbReference>
<proteinExistence type="predicted"/>
<dbReference type="EMBL" id="CAJJDN010000032">
    <property type="protein sequence ID" value="CAD8074320.1"/>
    <property type="molecule type" value="Genomic_DNA"/>
</dbReference>
<keyword evidence="2" id="KW-1185">Reference proteome</keyword>
<dbReference type="InterPro" id="IPR052798">
    <property type="entry name" value="Giardia_VSA"/>
</dbReference>
<dbReference type="CDD" id="cd00064">
    <property type="entry name" value="FU"/>
    <property type="match status" value="1"/>
</dbReference>